<evidence type="ECO:0000313" key="1">
    <source>
        <dbReference type="EMBL" id="AAG12615.1"/>
    </source>
</evidence>
<accession>Q9FW02</accession>
<reference key="1">
    <citation type="journal article" date="2000" name="Nature">
        <title>Sequence and analysis of chromosome 1 of the plant Arabidopsis thaliana.</title>
        <authorList>
            <person name="Theologis A."/>
            <person name="Ecker J.R."/>
            <person name="Palm C.J."/>
            <person name="Federspiel N.A."/>
            <person name="Kaul S."/>
            <person name="White O."/>
            <person name="Alonso J."/>
            <person name="Altafi H."/>
            <person name="Araujo R."/>
            <person name="Bowman C.L."/>
            <person name="Brooks S.Y."/>
            <person name="Buehler E."/>
            <person name="Chan A."/>
            <person name="Chao Q."/>
            <person name="Chen H."/>
            <person name="Cheuk R.F."/>
            <person name="Chin C.W."/>
            <person name="Chung M.K."/>
            <person name="Conn L."/>
            <person name="Conway A.B."/>
            <person name="Conway A.R."/>
            <person name="Creasy T.H."/>
            <person name="Dewar K."/>
            <person name="Dunn P."/>
            <person name="Etgu P."/>
            <person name="Feldblyum T.V."/>
            <person name="Feng J."/>
            <person name="Fong B."/>
            <person name="Fujii C.Y."/>
            <person name="Gill J.E."/>
            <person name="Goldsmith A.D."/>
            <person name="Haas B."/>
            <person name="Hansen N.F."/>
            <person name="Hughes B."/>
            <person name="Huizar L."/>
            <person name="Hunter J.L."/>
            <person name="Jenkins J."/>
            <person name="Johnson-Hopson C."/>
            <person name="Khan S."/>
            <person name="Khaykin E."/>
            <person name="Kim C.J."/>
            <person name="Koo H.L."/>
            <person name="Kremenetskaia I."/>
            <person name="Kurtz D.B."/>
            <person name="Kwan A."/>
            <person name="Lam B."/>
            <person name="Langin-Hooper S."/>
            <person name="Lee A."/>
            <person name="Lee J.M."/>
            <person name="Lenz C.A."/>
            <person name="Li J.H."/>
            <person name="Li Y."/>
            <person name="Lin X."/>
            <person name="Liu S.X."/>
            <person name="Liu Z.A."/>
            <person name="Luros J.S."/>
            <person name="Maiti R."/>
            <person name="Marziali A."/>
            <person name="Militscher J."/>
            <person name="Miranda M."/>
            <person name="Nguyen M."/>
            <person name="Nierman W.C."/>
            <person name="Osborne B.I."/>
            <person name="Pai G."/>
            <person name="Peterson J."/>
            <person name="Pham P.K."/>
            <person name="Rizzo M."/>
            <person name="Rooney T."/>
            <person name="Rowley D."/>
            <person name="Sakano H."/>
            <person name="Salzberg S.L."/>
            <person name="Schwartz J.R."/>
            <person name="Shinn P."/>
            <person name="Southwick A.M."/>
            <person name="Sun H."/>
            <person name="Tallon L.J."/>
            <person name="Tambunga G."/>
            <person name="Toriumi M.J."/>
            <person name="Town C.D."/>
            <person name="Utterback T."/>
            <person name="Van Aken S."/>
            <person name="Vaysberg M."/>
            <person name="Vysotskaia V.S."/>
            <person name="Walker M."/>
            <person name="Wu D."/>
            <person name="Yu G."/>
            <person name="Fraser C.M."/>
            <person name="Venter J.C."/>
            <person name="Davis R.W."/>
        </authorList>
    </citation>
    <scope>NUCLEOTIDE SEQUENCE [LARGE SCALE GENOMIC DNA]</scope>
    <source>
        <strain>cv. Columbia</strain>
    </source>
</reference>
<proteinExistence type="predicted"/>
<dbReference type="EMBL" id="AC074284">
    <property type="protein sequence ID" value="AAG12615.1"/>
    <property type="molecule type" value="Genomic_DNA"/>
</dbReference>
<reference evidence="1" key="2">
    <citation type="submission" date="2000-09" db="EMBL/GenBank/DDBJ databases">
        <title>Arabidopsis thaliana chromosome 1 BAC F13E17 genomic sequence.</title>
        <authorList>
            <person name="Lin X."/>
            <person name="Kaul S."/>
            <person name="Town C.D."/>
            <person name="Benito M."/>
            <person name="Creasy T.H."/>
            <person name="Haas B.J."/>
            <person name="Wu D."/>
            <person name="Maiti R."/>
            <person name="Ronning C.M."/>
            <person name="Koo H."/>
            <person name="Fujii C.Y."/>
            <person name="Utterback T.R."/>
            <person name="Barnstead M.E."/>
            <person name="Bowman C.L."/>
            <person name="White O."/>
            <person name="Nierman W.C."/>
            <person name="Fraser C.M."/>
        </authorList>
    </citation>
    <scope>NUCLEOTIDE SEQUENCE</scope>
</reference>
<protein>
    <submittedName>
        <fullName evidence="1">Uncharacterized protein F13E17.3</fullName>
    </submittedName>
</protein>
<sequence length="279" mass="32364">MDNTGITADLVTHQITASNSWWKEQERRKEILNESTTNNQDNTYLETYCDEMPESYVQVTQESEEVYLVNIDDETRPTNEFINKYTRQNSPSVDPIQISTSGVEQRGRGRRGSTLQRFVENSRVTHYCNLRPTPFDQDDFDECDLAVKIFEEMDFPTNTKFYWSCIKEFREDEFWRYTCDDEPVGKRLNTGHHFGTPSSACFPYGSSMSGGFPYKSPYCDGNSWGTPPNAPQWGTPPSAPQWVQTEDHHQMVRSGVHHQLLRDGVHHQMFRNGGHHQIF</sequence>
<gene>
    <name evidence="1" type="primary">F13E17.3</name>
</gene>
<dbReference type="AlphaFoldDB" id="Q9FW02"/>
<organism evidence="1">
    <name type="scientific">Arabidopsis thaliana</name>
    <name type="common">Mouse-ear cress</name>
    <dbReference type="NCBI Taxonomy" id="3702"/>
    <lineage>
        <taxon>Eukaryota</taxon>
        <taxon>Viridiplantae</taxon>
        <taxon>Streptophyta</taxon>
        <taxon>Embryophyta</taxon>
        <taxon>Tracheophyta</taxon>
        <taxon>Spermatophyta</taxon>
        <taxon>Magnoliopsida</taxon>
        <taxon>eudicotyledons</taxon>
        <taxon>Gunneridae</taxon>
        <taxon>Pentapetalae</taxon>
        <taxon>rosids</taxon>
        <taxon>malvids</taxon>
        <taxon>Brassicales</taxon>
        <taxon>Brassicaceae</taxon>
        <taxon>Camelineae</taxon>
        <taxon>Arabidopsis</taxon>
    </lineage>
</organism>
<name>Q9FW02_ARATH</name>